<dbReference type="Gene3D" id="2.40.170.20">
    <property type="entry name" value="TonB-dependent receptor, beta-barrel domain"/>
    <property type="match status" value="1"/>
</dbReference>
<dbReference type="SUPFAM" id="SSF56935">
    <property type="entry name" value="Porins"/>
    <property type="match status" value="1"/>
</dbReference>
<dbReference type="RefSeq" id="WP_101344540.1">
    <property type="nucleotide sequence ID" value="NZ_PJAI02000020.1"/>
</dbReference>
<evidence type="ECO:0000259" key="14">
    <source>
        <dbReference type="Pfam" id="PF07715"/>
    </source>
</evidence>
<keyword evidence="6 11" id="KW-0798">TonB box</keyword>
<keyword evidence="12" id="KW-0732">Signal</keyword>
<dbReference type="PROSITE" id="PS52016">
    <property type="entry name" value="TONB_DEPENDENT_REC_3"/>
    <property type="match status" value="1"/>
</dbReference>
<feature type="chain" id="PRO_5045857298" evidence="12">
    <location>
        <begin position="23"/>
        <end position="712"/>
    </location>
</feature>
<accession>A0ABY3MU06</accession>
<keyword evidence="8 15" id="KW-0675">Receptor</keyword>
<keyword evidence="9 10" id="KW-0998">Cell outer membrane</keyword>
<name>A0ABY3MU06_9GAMM</name>
<keyword evidence="7 10" id="KW-0472">Membrane</keyword>
<evidence type="ECO:0000256" key="9">
    <source>
        <dbReference type="ARBA" id="ARBA00023237"/>
    </source>
</evidence>
<dbReference type="Gene3D" id="2.170.130.10">
    <property type="entry name" value="TonB-dependent receptor, plug domain"/>
    <property type="match status" value="1"/>
</dbReference>
<dbReference type="InterPro" id="IPR012910">
    <property type="entry name" value="Plug_dom"/>
</dbReference>
<evidence type="ECO:0000256" key="11">
    <source>
        <dbReference type="RuleBase" id="RU003357"/>
    </source>
</evidence>
<dbReference type="InterPro" id="IPR039426">
    <property type="entry name" value="TonB-dep_rcpt-like"/>
</dbReference>
<evidence type="ECO:0000256" key="5">
    <source>
        <dbReference type="ARBA" id="ARBA00022692"/>
    </source>
</evidence>
<dbReference type="Pfam" id="PF00593">
    <property type="entry name" value="TonB_dep_Rec_b-barrel"/>
    <property type="match status" value="1"/>
</dbReference>
<dbReference type="Pfam" id="PF07715">
    <property type="entry name" value="Plug"/>
    <property type="match status" value="1"/>
</dbReference>
<dbReference type="NCBIfam" id="TIGR01783">
    <property type="entry name" value="TonB-siderophor"/>
    <property type="match status" value="1"/>
</dbReference>
<evidence type="ECO:0000313" key="16">
    <source>
        <dbReference type="Proteomes" id="UP000815846"/>
    </source>
</evidence>
<dbReference type="InterPro" id="IPR000531">
    <property type="entry name" value="Beta-barrel_TonB"/>
</dbReference>
<organism evidence="15 16">
    <name type="scientific">Colwellia echini</name>
    <dbReference type="NCBI Taxonomy" id="1982103"/>
    <lineage>
        <taxon>Bacteria</taxon>
        <taxon>Pseudomonadati</taxon>
        <taxon>Pseudomonadota</taxon>
        <taxon>Gammaproteobacteria</taxon>
        <taxon>Alteromonadales</taxon>
        <taxon>Colwelliaceae</taxon>
        <taxon>Colwellia</taxon>
    </lineage>
</organism>
<feature type="domain" description="TonB-dependent receptor plug" evidence="14">
    <location>
        <begin position="66"/>
        <end position="166"/>
    </location>
</feature>
<feature type="signal peptide" evidence="12">
    <location>
        <begin position="1"/>
        <end position="22"/>
    </location>
</feature>
<dbReference type="InterPro" id="IPR010105">
    <property type="entry name" value="TonB_sidphr_rcpt"/>
</dbReference>
<keyword evidence="4 10" id="KW-1134">Transmembrane beta strand</keyword>
<comment type="similarity">
    <text evidence="2 10 11">Belongs to the TonB-dependent receptor family.</text>
</comment>
<evidence type="ECO:0000256" key="3">
    <source>
        <dbReference type="ARBA" id="ARBA00022448"/>
    </source>
</evidence>
<evidence type="ECO:0000256" key="2">
    <source>
        <dbReference type="ARBA" id="ARBA00009810"/>
    </source>
</evidence>
<proteinExistence type="inferred from homology"/>
<evidence type="ECO:0000256" key="6">
    <source>
        <dbReference type="ARBA" id="ARBA00023077"/>
    </source>
</evidence>
<evidence type="ECO:0000256" key="8">
    <source>
        <dbReference type="ARBA" id="ARBA00023170"/>
    </source>
</evidence>
<keyword evidence="5 10" id="KW-0812">Transmembrane</keyword>
<reference evidence="15 16" key="1">
    <citation type="submission" date="2019-08" db="EMBL/GenBank/DDBJ databases">
        <title>Microbe sample from Colwellia echini.</title>
        <authorList>
            <person name="Christiansen L."/>
            <person name="Pathiraja D."/>
            <person name="Schultz-Johansen M."/>
            <person name="Choi I.-G."/>
            <person name="Stougaard P."/>
        </authorList>
    </citation>
    <scope>NUCLEOTIDE SEQUENCE [LARGE SCALE GENOMIC DNA]</scope>
    <source>
        <strain evidence="15 16">A3</strain>
    </source>
</reference>
<gene>
    <name evidence="15" type="ORF">CWS31_014525</name>
</gene>
<evidence type="ECO:0000256" key="7">
    <source>
        <dbReference type="ARBA" id="ARBA00023136"/>
    </source>
</evidence>
<protein>
    <submittedName>
        <fullName evidence="15">TonB-dependent siderophore receptor</fullName>
    </submittedName>
</protein>
<evidence type="ECO:0000256" key="12">
    <source>
        <dbReference type="SAM" id="SignalP"/>
    </source>
</evidence>
<evidence type="ECO:0000256" key="10">
    <source>
        <dbReference type="PROSITE-ProRule" id="PRU01360"/>
    </source>
</evidence>
<sequence length="712" mass="78894">MKLTRAFALSSLVLAMGFPAYAQQNSSENTAENTAENTQNEAEKITIVGVRQDRVSKGATGFTMELNETPQSISVVSAEEIENYAAHSLNDALRLAPGINVEEWETNRTNYTSRGFEIKSTQIDGIGLPNDWGIVTGAMESYGYEEIEVIRGANGQLTGVGNSAGTINYVRKRPKNENAGEVQVSLGSFDFKRLEADYSVLLTESGSWAARFVVATEDSNSYLDGLSNDRTYFYGVVDGQLTDNSTLAAGYSYQDANTDGNMWGGLVFNYTDGTQAEWETSATTAQDWTMWDTINSTAFIEYAYIFNNDWELKATYNHQSFEDESKLFYASGAIDKDTGLGLNGWPGRYDTDYTADILDITTTGEFTLFDRSHELIFGASQAKSERAEYQHPFDYATTPAFGPTPAFPYALNVIEEPEWADRNEYSTTDITLTRVFGSAKLNASDDLFFIVGFNAIDFIRDGVNKTVASDGTVNAVDIYNKEKEISPYAGVTYTISEHVNAYLNYSDIYQPQDEYDEQGEFLAPTKGVNYEAGIKTQWLDNNLFANFAIFTAEQEGLANYAGSTPDGTWFYDGINVESQGFEVEVTGTIADNIGVLFSYTYLNIEGQDGEKEHQWAPKDSINFSIDYTFPQLETVKVGLGGLWQSKTVNTDYNVEQGAYAIVNAFARWDISEQFSVQANINNLTDTKYINSLYVVGYYGAPINGSISASYSF</sequence>
<evidence type="ECO:0000256" key="1">
    <source>
        <dbReference type="ARBA" id="ARBA00004571"/>
    </source>
</evidence>
<evidence type="ECO:0000256" key="4">
    <source>
        <dbReference type="ARBA" id="ARBA00022452"/>
    </source>
</evidence>
<dbReference type="InterPro" id="IPR036942">
    <property type="entry name" value="Beta-barrel_TonB_sf"/>
</dbReference>
<comment type="caution">
    <text evidence="15">The sequence shown here is derived from an EMBL/GenBank/DDBJ whole genome shotgun (WGS) entry which is preliminary data.</text>
</comment>
<dbReference type="PANTHER" id="PTHR32552">
    <property type="entry name" value="FERRICHROME IRON RECEPTOR-RELATED"/>
    <property type="match status" value="1"/>
</dbReference>
<keyword evidence="3 10" id="KW-0813">Transport</keyword>
<dbReference type="Proteomes" id="UP000815846">
    <property type="component" value="Unassembled WGS sequence"/>
</dbReference>
<dbReference type="EMBL" id="PJAI02000020">
    <property type="protein sequence ID" value="TYK64665.1"/>
    <property type="molecule type" value="Genomic_DNA"/>
</dbReference>
<evidence type="ECO:0000259" key="13">
    <source>
        <dbReference type="Pfam" id="PF00593"/>
    </source>
</evidence>
<dbReference type="InterPro" id="IPR037066">
    <property type="entry name" value="Plug_dom_sf"/>
</dbReference>
<keyword evidence="16" id="KW-1185">Reference proteome</keyword>
<evidence type="ECO:0000313" key="15">
    <source>
        <dbReference type="EMBL" id="TYK64665.1"/>
    </source>
</evidence>
<feature type="domain" description="TonB-dependent receptor-like beta-barrel" evidence="13">
    <location>
        <begin position="240"/>
        <end position="683"/>
    </location>
</feature>
<comment type="subcellular location">
    <subcellularLocation>
        <location evidence="1 10">Cell outer membrane</location>
        <topology evidence="1 10">Multi-pass membrane protein</topology>
    </subcellularLocation>
</comment>
<dbReference type="CDD" id="cd01347">
    <property type="entry name" value="ligand_gated_channel"/>
    <property type="match status" value="1"/>
</dbReference>
<dbReference type="PANTHER" id="PTHR32552:SF74">
    <property type="entry name" value="HYDROXAMATE SIDEROPHORE RECEPTOR FHUE"/>
    <property type="match status" value="1"/>
</dbReference>